<comment type="caution">
    <text evidence="3">The sequence shown here is derived from an EMBL/GenBank/DDBJ whole genome shotgun (WGS) entry which is preliminary data.</text>
</comment>
<sequence>MSNFRIFKVISLDQYRRIFDTTPHLPQPPPLSTSFPNQTINEQFAQVSNPQTSIHQNIPVDNLQSSILTNSVPVIGGSSSSSSVGSSEKVKLESKPADNSEANTLLLTIPENQRNKASRLINFIIENNNLKWKRNGEIEYLGQTIPKSNIVDLLCAASSHSKLRKLALPGMGLFIQFLKDSNAPLYYLSSEFDMAPTCGEGPPPLVKKPKKKKTKHIQYKLAKQLAKINQDKTTHTNQQATPHPTERNQDKTTHINKRATLTERVESDFMWTSFDCGRDNCNGCHDSVFTVQYFYRNSDMKIEHKPSIKIRCSTISTPADRSKIPAKLPINSKTYFKSIKFLRICPRYNGVGIANREWFTIKFRRSFDIQTGLPMEPPKPPKVCHPLICCQCGDLDDNCETPFKLFRQVDAFTKVGAKAYADEKLEDFLKMYWASEEDEGQAKQWEYNLVL</sequence>
<dbReference type="EMBL" id="LNIX01000006">
    <property type="protein sequence ID" value="OXA53324.1"/>
    <property type="molecule type" value="Genomic_DNA"/>
</dbReference>
<dbReference type="EMBL" id="LNIX01000006">
    <property type="protein sequence ID" value="OXA53327.1"/>
    <property type="molecule type" value="Genomic_DNA"/>
</dbReference>
<dbReference type="AlphaFoldDB" id="A0A226E8H3"/>
<organism evidence="3 4">
    <name type="scientific">Folsomia candida</name>
    <name type="common">Springtail</name>
    <dbReference type="NCBI Taxonomy" id="158441"/>
    <lineage>
        <taxon>Eukaryota</taxon>
        <taxon>Metazoa</taxon>
        <taxon>Ecdysozoa</taxon>
        <taxon>Arthropoda</taxon>
        <taxon>Hexapoda</taxon>
        <taxon>Collembola</taxon>
        <taxon>Entomobryomorpha</taxon>
        <taxon>Isotomoidea</taxon>
        <taxon>Isotomidae</taxon>
        <taxon>Proisotominae</taxon>
        <taxon>Folsomia</taxon>
    </lineage>
</organism>
<name>A0A226E8H3_FOLCA</name>
<proteinExistence type="predicted"/>
<keyword evidence="4" id="KW-1185">Reference proteome</keyword>
<protein>
    <submittedName>
        <fullName evidence="3">Uncharacterized protein</fullName>
    </submittedName>
</protein>
<dbReference type="Proteomes" id="UP000198287">
    <property type="component" value="Unassembled WGS sequence"/>
</dbReference>
<evidence type="ECO:0000313" key="2">
    <source>
        <dbReference type="EMBL" id="OXA53324.1"/>
    </source>
</evidence>
<feature type="region of interest" description="Disordered" evidence="1">
    <location>
        <begin position="228"/>
        <end position="251"/>
    </location>
</feature>
<gene>
    <name evidence="3" type="ORF">Fcan01_12833</name>
    <name evidence="2" type="ORF">Fcan01_12834</name>
</gene>
<feature type="compositionally biased region" description="Low complexity" evidence="1">
    <location>
        <begin position="76"/>
        <end position="87"/>
    </location>
</feature>
<evidence type="ECO:0000313" key="4">
    <source>
        <dbReference type="Proteomes" id="UP000198287"/>
    </source>
</evidence>
<evidence type="ECO:0000313" key="3">
    <source>
        <dbReference type="EMBL" id="OXA53327.1"/>
    </source>
</evidence>
<reference evidence="3 4" key="1">
    <citation type="submission" date="2015-12" db="EMBL/GenBank/DDBJ databases">
        <title>The genome of Folsomia candida.</title>
        <authorList>
            <person name="Faddeeva A."/>
            <person name="Derks M.F."/>
            <person name="Anvar Y."/>
            <person name="Smit S."/>
            <person name="Van Straalen N."/>
            <person name="Roelofs D."/>
        </authorList>
    </citation>
    <scope>NUCLEOTIDE SEQUENCE [LARGE SCALE GENOMIC DNA]</scope>
    <source>
        <strain evidence="3 4">VU population</strain>
        <tissue evidence="3">Whole body</tissue>
    </source>
</reference>
<feature type="region of interest" description="Disordered" evidence="1">
    <location>
        <begin position="76"/>
        <end position="95"/>
    </location>
</feature>
<accession>A0A226E8H3</accession>
<evidence type="ECO:0000256" key="1">
    <source>
        <dbReference type="SAM" id="MobiDB-lite"/>
    </source>
</evidence>